<comment type="caution">
    <text evidence="5">The sequence shown here is derived from an EMBL/GenBank/DDBJ whole genome shotgun (WGS) entry which is preliminary data.</text>
</comment>
<gene>
    <name evidence="5" type="ORF">Y900_016820</name>
</gene>
<dbReference type="OrthoDB" id="4717569at2"/>
<name>A0A064CJN8_9MYCO</name>
<evidence type="ECO:0000313" key="5">
    <source>
        <dbReference type="EMBL" id="KDF00561.1"/>
    </source>
</evidence>
<evidence type="ECO:0000256" key="3">
    <source>
        <dbReference type="ARBA" id="ARBA00023121"/>
    </source>
</evidence>
<proteinExistence type="predicted"/>
<reference evidence="5" key="1">
    <citation type="submission" date="2014-05" db="EMBL/GenBank/DDBJ databases">
        <title>Genome sequence of Mycobacterium aromaticivorans strain JS19b1T (= DSM 45407T).</title>
        <authorList>
            <person name="Kwak Y."/>
            <person name="Park G.-S."/>
            <person name="Li Q.X."/>
            <person name="Lee S.-E."/>
            <person name="Shin J.-H."/>
        </authorList>
    </citation>
    <scope>NUCLEOTIDE SEQUENCE [LARGE SCALE GENOMIC DNA]</scope>
    <source>
        <strain evidence="5">JS19b1</strain>
    </source>
</reference>
<evidence type="ECO:0000256" key="4">
    <source>
        <dbReference type="ARBA" id="ARBA00023136"/>
    </source>
</evidence>
<evidence type="ECO:0008006" key="7">
    <source>
        <dbReference type="Google" id="ProtNLM"/>
    </source>
</evidence>
<dbReference type="RefSeq" id="WP_051660102.1">
    <property type="nucleotide sequence ID" value="NZ_JALN02000001.1"/>
</dbReference>
<dbReference type="Pfam" id="PF05719">
    <property type="entry name" value="GPP34"/>
    <property type="match status" value="1"/>
</dbReference>
<dbReference type="InterPro" id="IPR008628">
    <property type="entry name" value="GPP34-like"/>
</dbReference>
<dbReference type="InterPro" id="IPR038261">
    <property type="entry name" value="GPP34-like_sf"/>
</dbReference>
<dbReference type="GO" id="GO:0005737">
    <property type="term" value="C:cytoplasm"/>
    <property type="evidence" value="ECO:0007669"/>
    <property type="project" value="UniProtKB-ARBA"/>
</dbReference>
<dbReference type="Proteomes" id="UP000022835">
    <property type="component" value="Unassembled WGS sequence"/>
</dbReference>
<protein>
    <recommendedName>
        <fullName evidence="7">GPP34 family phosphoprotein</fullName>
    </recommendedName>
</protein>
<dbReference type="AlphaFoldDB" id="A0A064CJN8"/>
<keyword evidence="3" id="KW-0446">Lipid-binding</keyword>
<dbReference type="GO" id="GO:0012505">
    <property type="term" value="C:endomembrane system"/>
    <property type="evidence" value="ECO:0007669"/>
    <property type="project" value="UniProtKB-ARBA"/>
</dbReference>
<dbReference type="Gene3D" id="1.10.3630.10">
    <property type="entry name" value="yeast vps74-n-term truncation variant domain like"/>
    <property type="match status" value="1"/>
</dbReference>
<dbReference type="eggNOG" id="ENOG5033W32">
    <property type="taxonomic scope" value="Bacteria"/>
</dbReference>
<evidence type="ECO:0000313" key="6">
    <source>
        <dbReference type="Proteomes" id="UP000022835"/>
    </source>
</evidence>
<keyword evidence="2" id="KW-0333">Golgi apparatus</keyword>
<keyword evidence="6" id="KW-1185">Reference proteome</keyword>
<comment type="subcellular location">
    <subcellularLocation>
        <location evidence="1">Golgi apparatus membrane</location>
        <topology evidence="1">Peripheral membrane protein</topology>
        <orientation evidence="1">Cytoplasmic side</orientation>
    </subcellularLocation>
</comment>
<dbReference type="GO" id="GO:0070273">
    <property type="term" value="F:phosphatidylinositol-4-phosphate binding"/>
    <property type="evidence" value="ECO:0007669"/>
    <property type="project" value="InterPro"/>
</dbReference>
<sequence>MGRTGDRSSEFSPVPPTLHGQLFMLAFDPRSGRFDGYDPQLFGFALRAAMLTDLHLRGFLVERAGAPVPARAASPDDPILRAEFAQVGVHNRATWAHLIADNRHEAITAVREQLVDQGWLRTRQQPGAPVSDAGLEPFDQWRVRTLADAARGALRNAVVGLPAEPWPVACGLLAVMAELPVMGEFSAEEHGRGRLDGLAVGGLVPVSGLIETIRERRGGSCPGLMGGSS</sequence>
<evidence type="ECO:0000256" key="2">
    <source>
        <dbReference type="ARBA" id="ARBA00023034"/>
    </source>
</evidence>
<keyword evidence="4" id="KW-0472">Membrane</keyword>
<dbReference type="EMBL" id="JALN02000001">
    <property type="protein sequence ID" value="KDF00561.1"/>
    <property type="molecule type" value="Genomic_DNA"/>
</dbReference>
<dbReference type="STRING" id="1440774.Y900_016820"/>
<evidence type="ECO:0000256" key="1">
    <source>
        <dbReference type="ARBA" id="ARBA00004255"/>
    </source>
</evidence>
<accession>A0A064CJN8</accession>
<organism evidence="5 6">
    <name type="scientific">Mycolicibacterium aromaticivorans JS19b1 = JCM 16368</name>
    <dbReference type="NCBI Taxonomy" id="1440774"/>
    <lineage>
        <taxon>Bacteria</taxon>
        <taxon>Bacillati</taxon>
        <taxon>Actinomycetota</taxon>
        <taxon>Actinomycetes</taxon>
        <taxon>Mycobacteriales</taxon>
        <taxon>Mycobacteriaceae</taxon>
        <taxon>Mycolicibacterium</taxon>
    </lineage>
</organism>